<accession>A0A1J7J3S2</accession>
<dbReference type="InParanoid" id="A0A1J7J3S2"/>
<dbReference type="InterPro" id="IPR042517">
    <property type="entry name" value="Glyco_hydro_64_N_2"/>
</dbReference>
<protein>
    <submittedName>
        <fullName evidence="2">Glucanase B</fullName>
    </submittedName>
</protein>
<dbReference type="EMBL" id="KV875094">
    <property type="protein sequence ID" value="OIW34003.1"/>
    <property type="molecule type" value="Genomic_DNA"/>
</dbReference>
<keyword evidence="3" id="KW-1185">Reference proteome</keyword>
<dbReference type="InterPro" id="IPR032477">
    <property type="entry name" value="Glyco_hydro_64"/>
</dbReference>
<dbReference type="InterPro" id="IPR037176">
    <property type="entry name" value="Osmotin/thaumatin-like_sf"/>
</dbReference>
<proteinExistence type="predicted"/>
<organism evidence="2 3">
    <name type="scientific">Coniochaeta ligniaria NRRL 30616</name>
    <dbReference type="NCBI Taxonomy" id="1408157"/>
    <lineage>
        <taxon>Eukaryota</taxon>
        <taxon>Fungi</taxon>
        <taxon>Dikarya</taxon>
        <taxon>Ascomycota</taxon>
        <taxon>Pezizomycotina</taxon>
        <taxon>Sordariomycetes</taxon>
        <taxon>Sordariomycetidae</taxon>
        <taxon>Coniochaetales</taxon>
        <taxon>Coniochaetaceae</taxon>
        <taxon>Coniochaeta</taxon>
    </lineage>
</organism>
<dbReference type="Gene3D" id="3.30.920.50">
    <property type="entry name" value="Beta-1,3-glucanase, C-terminal domain"/>
    <property type="match status" value="1"/>
</dbReference>
<dbReference type="InterPro" id="IPR037398">
    <property type="entry name" value="Glyco_hydro_64_fam"/>
</dbReference>
<dbReference type="Gene3D" id="2.60.110.10">
    <property type="entry name" value="Thaumatin"/>
    <property type="match status" value="1"/>
</dbReference>
<dbReference type="Pfam" id="PF16483">
    <property type="entry name" value="Glyco_hydro_64"/>
    <property type="match status" value="1"/>
</dbReference>
<gene>
    <name evidence="2" type="ORF">CONLIGDRAFT_568708</name>
</gene>
<evidence type="ECO:0000259" key="1">
    <source>
        <dbReference type="PROSITE" id="PS52006"/>
    </source>
</evidence>
<dbReference type="CDD" id="cd09220">
    <property type="entry name" value="GH64-GluB-like"/>
    <property type="match status" value="1"/>
</dbReference>
<evidence type="ECO:0000313" key="3">
    <source>
        <dbReference type="Proteomes" id="UP000182658"/>
    </source>
</evidence>
<reference evidence="2 3" key="1">
    <citation type="submission" date="2016-10" db="EMBL/GenBank/DDBJ databases">
        <title>Draft genome sequence of Coniochaeta ligniaria NRRL30616, a lignocellulolytic fungus for bioabatement of inhibitors in plant biomass hydrolysates.</title>
        <authorList>
            <consortium name="DOE Joint Genome Institute"/>
            <person name="Jimenez D.J."/>
            <person name="Hector R.E."/>
            <person name="Riley R."/>
            <person name="Sun H."/>
            <person name="Grigoriev I.V."/>
            <person name="Van Elsas J.D."/>
            <person name="Nichols N.N."/>
        </authorList>
    </citation>
    <scope>NUCLEOTIDE SEQUENCE [LARGE SCALE GENOMIC DNA]</scope>
    <source>
        <strain evidence="2 3">NRRL 30616</strain>
    </source>
</reference>
<feature type="domain" description="GH64" evidence="1">
    <location>
        <begin position="36"/>
        <end position="392"/>
    </location>
</feature>
<name>A0A1J7J3S2_9PEZI</name>
<dbReference type="PROSITE" id="PS52006">
    <property type="entry name" value="GH64"/>
    <property type="match status" value="1"/>
</dbReference>
<evidence type="ECO:0000313" key="2">
    <source>
        <dbReference type="EMBL" id="OIW34003.1"/>
    </source>
</evidence>
<dbReference type="AlphaFoldDB" id="A0A1J7J3S2"/>
<dbReference type="Proteomes" id="UP000182658">
    <property type="component" value="Unassembled WGS sequence"/>
</dbReference>
<dbReference type="STRING" id="1408157.A0A1J7J3S2"/>
<feature type="non-terminal residue" evidence="2">
    <location>
        <position position="416"/>
    </location>
</feature>
<sequence length="416" mass="44193">MSTLDEVLAIQKQYHVLQAPTTTTTAAAEFKVAATAATLNITLKNNTNSSNCYAYVTGLDVNKNNAVFILQADGVTAYYPSSPSSIQQPLAVDCNIKLGAPGTSKVVTIPQLVGGRVWLCKDSQLTFKLNPGPAVVEPSVTNPSDPNYNLWWSFAEFTYNSFQLFANITYVDFVGMPISLTLVNGNGAVQSVPGIPSNGLDSVCSALQAQDAKDGAGWSKLIVKHPSGANLRALSPNSGIVMNNSLFDGYYQPYVNAVWAKYGSDTLTVDTQGQWGTLTGKVVNGQLAFGSVGAFPQPSARDIFSCNSGAFGAYSTNGDEMGNITARLAAAFNRSTLLVNTQQPTGEQISQYYQNSITNHYSRIVHSVCPDGKGYAFPYDDVDSSDATNVAGTVADSNPKTFTISFGGPTAAVKRE</sequence>
<dbReference type="OrthoDB" id="5290283at2759"/>
<dbReference type="PANTHER" id="PTHR38165:SF1">
    <property type="entry name" value="GLUCANASE B"/>
    <property type="match status" value="1"/>
</dbReference>
<dbReference type="PANTHER" id="PTHR38165">
    <property type="match status" value="1"/>
</dbReference>